<dbReference type="Proteomes" id="UP000041254">
    <property type="component" value="Unassembled WGS sequence"/>
</dbReference>
<dbReference type="InterPro" id="IPR027304">
    <property type="entry name" value="Trigger_fact/SurA_dom_sf"/>
</dbReference>
<dbReference type="SUPFAM" id="SSF109998">
    <property type="entry name" value="Triger factor/SurA peptide-binding domain-like"/>
    <property type="match status" value="1"/>
</dbReference>
<keyword evidence="6" id="KW-1185">Reference proteome</keyword>
<dbReference type="InterPro" id="IPR008880">
    <property type="entry name" value="Trigger_fac_C"/>
</dbReference>
<dbReference type="STRING" id="1169540.A0A0G4ECY6"/>
<dbReference type="PhylomeDB" id="A0A0G4ECY6"/>
<dbReference type="OrthoDB" id="3366at2759"/>
<dbReference type="Pfam" id="PF05698">
    <property type="entry name" value="Trigger_C"/>
    <property type="match status" value="1"/>
</dbReference>
<feature type="signal peptide" evidence="3">
    <location>
        <begin position="1"/>
        <end position="19"/>
    </location>
</feature>
<dbReference type="Gene3D" id="1.10.3120.10">
    <property type="entry name" value="Trigger factor, C-terminal domain"/>
    <property type="match status" value="1"/>
</dbReference>
<feature type="chain" id="PRO_5005186982" description="Trigger factor C-terminal domain-containing protein" evidence="3">
    <location>
        <begin position="20"/>
        <end position="590"/>
    </location>
</feature>
<dbReference type="EMBL" id="CDMY01000144">
    <property type="protein sequence ID" value="CEL93193.1"/>
    <property type="molecule type" value="Genomic_DNA"/>
</dbReference>
<dbReference type="VEuPathDB" id="CryptoDB:Vbra_4773"/>
<protein>
    <recommendedName>
        <fullName evidence="4">Trigger factor C-terminal domain-containing protein</fullName>
    </recommendedName>
</protein>
<evidence type="ECO:0000256" key="1">
    <source>
        <dbReference type="ARBA" id="ARBA00023110"/>
    </source>
</evidence>
<dbReference type="Gene3D" id="3.10.50.40">
    <property type="match status" value="1"/>
</dbReference>
<dbReference type="GO" id="GO:0015031">
    <property type="term" value="P:protein transport"/>
    <property type="evidence" value="ECO:0007669"/>
    <property type="project" value="InterPro"/>
</dbReference>
<dbReference type="GO" id="GO:0006457">
    <property type="term" value="P:protein folding"/>
    <property type="evidence" value="ECO:0007669"/>
    <property type="project" value="InterPro"/>
</dbReference>
<dbReference type="AlphaFoldDB" id="A0A0G4ECY6"/>
<name>A0A0G4ECY6_VITBC</name>
<dbReference type="SUPFAM" id="SSF54534">
    <property type="entry name" value="FKBP-like"/>
    <property type="match status" value="1"/>
</dbReference>
<dbReference type="InterPro" id="IPR037041">
    <property type="entry name" value="Trigger_fac_C_sf"/>
</dbReference>
<organism evidence="5 6">
    <name type="scientific">Vitrella brassicaformis (strain CCMP3155)</name>
    <dbReference type="NCBI Taxonomy" id="1169540"/>
    <lineage>
        <taxon>Eukaryota</taxon>
        <taxon>Sar</taxon>
        <taxon>Alveolata</taxon>
        <taxon>Colpodellida</taxon>
        <taxon>Vitrellaceae</taxon>
        <taxon>Vitrella</taxon>
    </lineage>
</organism>
<evidence type="ECO:0000313" key="5">
    <source>
        <dbReference type="EMBL" id="CEL93193.1"/>
    </source>
</evidence>
<reference evidence="5 6" key="1">
    <citation type="submission" date="2014-11" db="EMBL/GenBank/DDBJ databases">
        <authorList>
            <person name="Zhu J."/>
            <person name="Qi W."/>
            <person name="Song R."/>
        </authorList>
    </citation>
    <scope>NUCLEOTIDE SEQUENCE [LARGE SCALE GENOMIC DNA]</scope>
</reference>
<dbReference type="InParanoid" id="A0A0G4ECY6"/>
<keyword evidence="2" id="KW-0413">Isomerase</keyword>
<evidence type="ECO:0000259" key="4">
    <source>
        <dbReference type="Pfam" id="PF05698"/>
    </source>
</evidence>
<keyword evidence="3" id="KW-0732">Signal</keyword>
<feature type="domain" description="Trigger factor C-terminal" evidence="4">
    <location>
        <begin position="384"/>
        <end position="544"/>
    </location>
</feature>
<dbReference type="GO" id="GO:0003755">
    <property type="term" value="F:peptidyl-prolyl cis-trans isomerase activity"/>
    <property type="evidence" value="ECO:0007669"/>
    <property type="project" value="UniProtKB-KW"/>
</dbReference>
<dbReference type="InterPro" id="IPR046357">
    <property type="entry name" value="PPIase_dom_sf"/>
</dbReference>
<evidence type="ECO:0000313" key="6">
    <source>
        <dbReference type="Proteomes" id="UP000041254"/>
    </source>
</evidence>
<sequence>MWFVSVTVVLSVEALSISAFRHAVRSHGSSAFLQTALPTARSHGVRRRFMSPSARHQRSVMQSMVTPVAEAEGFGSSPTTQKKDETYIADIQLTEESDRVIIASVILNGDYTKRLWEDVLTDLKRQAPETWINSFGRRALTNEFLLQTVGEDELRGLCLGVLEGRVAQQVQAEKGVTLAGIPRLIGDPMAAKRAFKPGQPFACDLELSRAPRPAWTTAAAYRGLRIDIERPPFDRQAKSEQVTQLLRENFAEKRRLPVDGKRAARKGDMVVVSIEGYVLPPDTLTSRTLAEPLPREMGIDGQRMEVVLQAGRYAAGLVEGIIGIYEGESKEVELKFTHREADSFEMARMIDKVAILNVTCHEIYEVLLPPLDENFAKRLGLPGLRQLVEQVQMAAAREYEHTMLAKRNALLGEALLKASDFELPTALVDQEVRKVFEQQLLSKYRTPQELERAEQEFPLFDKAERDDIAKELKLRYILADVVDKEGITIPDDELDRQYQLYKQYAQSQEASRPDDFKTSMSLDDTMQKQNLKLTMLQNMAFDAVAKVSSIVVTDAPPPKKHSFYKPNEEEQYQLRRAGVGNPYASALLSG</sequence>
<evidence type="ECO:0000256" key="3">
    <source>
        <dbReference type="SAM" id="SignalP"/>
    </source>
</evidence>
<proteinExistence type="predicted"/>
<keyword evidence="1" id="KW-0697">Rotamase</keyword>
<evidence type="ECO:0000256" key="2">
    <source>
        <dbReference type="ARBA" id="ARBA00023235"/>
    </source>
</evidence>
<accession>A0A0G4ECY6</accession>
<gene>
    <name evidence="5" type="ORF">Vbra_4773</name>
</gene>